<dbReference type="SMART" id="SM00338">
    <property type="entry name" value="BRLZ"/>
    <property type="match status" value="1"/>
</dbReference>
<accession>A0A4Y2EXY6</accession>
<dbReference type="PANTHER" id="PTHR23334">
    <property type="entry name" value="CCAAT/ENHANCER BINDING PROTEIN"/>
    <property type="match status" value="1"/>
</dbReference>
<proteinExistence type="predicted"/>
<dbReference type="EMBL" id="BGPR01000732">
    <property type="protein sequence ID" value="GBM33377.1"/>
    <property type="molecule type" value="Genomic_DNA"/>
</dbReference>
<dbReference type="InterPro" id="IPR031106">
    <property type="entry name" value="C/EBP"/>
</dbReference>
<dbReference type="InterPro" id="IPR046347">
    <property type="entry name" value="bZIP_sf"/>
</dbReference>
<comment type="caution">
    <text evidence="2">The sequence shown here is derived from an EMBL/GenBank/DDBJ whole genome shotgun (WGS) entry which is preliminary data.</text>
</comment>
<gene>
    <name evidence="2" type="ORF">AVEN_169912_1</name>
</gene>
<keyword evidence="3" id="KW-1185">Reference proteome</keyword>
<dbReference type="CDD" id="cd14693">
    <property type="entry name" value="bZIP_CEBP"/>
    <property type="match status" value="1"/>
</dbReference>
<reference evidence="2 3" key="1">
    <citation type="journal article" date="2019" name="Sci. Rep.">
        <title>Orb-weaving spider Araneus ventricosus genome elucidates the spidroin gene catalogue.</title>
        <authorList>
            <person name="Kono N."/>
            <person name="Nakamura H."/>
            <person name="Ohtoshi R."/>
            <person name="Moran D.A.P."/>
            <person name="Shinohara A."/>
            <person name="Yoshida Y."/>
            <person name="Fujiwara M."/>
            <person name="Mori M."/>
            <person name="Tomita M."/>
            <person name="Arakawa K."/>
        </authorList>
    </citation>
    <scope>NUCLEOTIDE SEQUENCE [LARGE SCALE GENOMIC DNA]</scope>
</reference>
<dbReference type="Pfam" id="PF07716">
    <property type="entry name" value="bZIP_2"/>
    <property type="match status" value="1"/>
</dbReference>
<dbReference type="AlphaFoldDB" id="A0A4Y2EXY6"/>
<dbReference type="Gene3D" id="1.20.5.170">
    <property type="match status" value="1"/>
</dbReference>
<evidence type="ECO:0000313" key="3">
    <source>
        <dbReference type="Proteomes" id="UP000499080"/>
    </source>
</evidence>
<dbReference type="PROSITE" id="PS50217">
    <property type="entry name" value="BZIP"/>
    <property type="match status" value="1"/>
</dbReference>
<dbReference type="SUPFAM" id="SSF57959">
    <property type="entry name" value="Leucine zipper domain"/>
    <property type="match status" value="1"/>
</dbReference>
<dbReference type="GO" id="GO:0006351">
    <property type="term" value="P:DNA-templated transcription"/>
    <property type="evidence" value="ECO:0007669"/>
    <property type="project" value="InterPro"/>
</dbReference>
<organism evidence="2 3">
    <name type="scientific">Araneus ventricosus</name>
    <name type="common">Orbweaver spider</name>
    <name type="synonym">Epeira ventricosa</name>
    <dbReference type="NCBI Taxonomy" id="182803"/>
    <lineage>
        <taxon>Eukaryota</taxon>
        <taxon>Metazoa</taxon>
        <taxon>Ecdysozoa</taxon>
        <taxon>Arthropoda</taxon>
        <taxon>Chelicerata</taxon>
        <taxon>Arachnida</taxon>
        <taxon>Araneae</taxon>
        <taxon>Araneomorphae</taxon>
        <taxon>Entelegynae</taxon>
        <taxon>Araneoidea</taxon>
        <taxon>Araneidae</taxon>
        <taxon>Araneus</taxon>
    </lineage>
</organism>
<dbReference type="GO" id="GO:0000978">
    <property type="term" value="F:RNA polymerase II cis-regulatory region sequence-specific DNA binding"/>
    <property type="evidence" value="ECO:0007669"/>
    <property type="project" value="TreeGrafter"/>
</dbReference>
<protein>
    <recommendedName>
        <fullName evidence="1">BZIP domain-containing protein</fullName>
    </recommendedName>
</protein>
<dbReference type="InterPro" id="IPR004827">
    <property type="entry name" value="bZIP"/>
</dbReference>
<evidence type="ECO:0000259" key="1">
    <source>
        <dbReference type="PROSITE" id="PS50217"/>
    </source>
</evidence>
<name>A0A4Y2EXY6_ARAVE</name>
<evidence type="ECO:0000313" key="2">
    <source>
        <dbReference type="EMBL" id="GBM33377.1"/>
    </source>
</evidence>
<feature type="domain" description="BZIP" evidence="1">
    <location>
        <begin position="300"/>
        <end position="363"/>
    </location>
</feature>
<dbReference type="GO" id="GO:0000981">
    <property type="term" value="F:DNA-binding transcription factor activity, RNA polymerase II-specific"/>
    <property type="evidence" value="ECO:0007669"/>
    <property type="project" value="TreeGrafter"/>
</dbReference>
<sequence length="375" mass="41449">MIHFIVSLPPLLKARGDDDETLNIRRIEKSPFEISVSFSEEVGETADSLTRKHTDCTNFIDRELGCVAVLLLRRSDFKTASEVARALFGVSVRGVVRFGCCNSWKNSLGKAPLGITTALLKDFPTCYPYPFVESPLMYDFASEVPKRSAKVKNLDLSAVPDLPDLSTPEVSFDLHNYIDVSNQVPAETLLADILAEESERSGNTAPVTTIPSVNFGFPMPQSAGFGSDRYGSEAGIKQEPAAGIETHNTFTSRSTSGYAFAGLPQLPDTALNSAVFGGDQREVSFKSEDKKSKKLLDKASDEYRRRRERNNIAVRKSREKAKQRCKDTERRVCDLVSENDKLRKRVELLSKELSVLKNLLSNVGVSPEAAAKNME</sequence>
<dbReference type="Proteomes" id="UP000499080">
    <property type="component" value="Unassembled WGS sequence"/>
</dbReference>
<dbReference type="PANTHER" id="PTHR23334:SF20">
    <property type="entry name" value="BASIC LEUCINE ZIPPER 24"/>
    <property type="match status" value="1"/>
</dbReference>
<dbReference type="OrthoDB" id="10032067at2759"/>